<dbReference type="PANTHER" id="PTHR43096:SF52">
    <property type="entry name" value="DNAJ HOMOLOG 1, MITOCHONDRIAL-RELATED"/>
    <property type="match status" value="1"/>
</dbReference>
<evidence type="ECO:0000313" key="5">
    <source>
        <dbReference type="EMBL" id="EEI87250.1"/>
    </source>
</evidence>
<dbReference type="GO" id="GO:0006260">
    <property type="term" value="P:DNA replication"/>
    <property type="evidence" value="ECO:0007669"/>
    <property type="project" value="UniProtKB-KW"/>
</dbReference>
<keyword evidence="1" id="KW-0235">DNA replication</keyword>
<feature type="domain" description="J" evidence="4">
    <location>
        <begin position="171"/>
        <end position="234"/>
    </location>
</feature>
<dbReference type="GO" id="GO:0005737">
    <property type="term" value="C:cytoplasm"/>
    <property type="evidence" value="ECO:0007669"/>
    <property type="project" value="TreeGrafter"/>
</dbReference>
<keyword evidence="6" id="KW-1185">Reference proteome</keyword>
<dbReference type="GO" id="GO:0051082">
    <property type="term" value="F:unfolded protein binding"/>
    <property type="evidence" value="ECO:0007669"/>
    <property type="project" value="TreeGrafter"/>
</dbReference>
<dbReference type="AlphaFoldDB" id="C2BD58"/>
<dbReference type="InterPro" id="IPR036869">
    <property type="entry name" value="J_dom_sf"/>
</dbReference>
<dbReference type="SUPFAM" id="SSF46565">
    <property type="entry name" value="Chaperone J-domain"/>
    <property type="match status" value="1"/>
</dbReference>
<keyword evidence="2" id="KW-0143">Chaperone</keyword>
<gene>
    <name evidence="5" type="ORF">HMPREF0072_0278</name>
</gene>
<accession>C2BD58</accession>
<feature type="transmembrane region" description="Helical" evidence="3">
    <location>
        <begin position="7"/>
        <end position="32"/>
    </location>
</feature>
<keyword evidence="3" id="KW-1133">Transmembrane helix</keyword>
<dbReference type="Gene3D" id="1.10.287.110">
    <property type="entry name" value="DnaJ domain"/>
    <property type="match status" value="1"/>
</dbReference>
<reference evidence="5 6" key="1">
    <citation type="submission" date="2008-10" db="EMBL/GenBank/DDBJ databases">
        <authorList>
            <person name="Qin X."/>
            <person name="Bachman B."/>
            <person name="Battles P."/>
            <person name="Bell A."/>
            <person name="Bess C."/>
            <person name="Bickham C."/>
            <person name="Chaboub L."/>
            <person name="Chen D."/>
            <person name="Coyle M."/>
            <person name="Deiros D.R."/>
            <person name="Dinh H."/>
            <person name="Forbes L."/>
            <person name="Fowler G."/>
            <person name="Francisco L."/>
            <person name="Fu Q."/>
            <person name="Gubbala S."/>
            <person name="Hale W."/>
            <person name="Han Y."/>
            <person name="Hemphill L."/>
            <person name="Highlander S.K."/>
            <person name="Hirani K."/>
            <person name="Hogues M."/>
            <person name="Jackson L."/>
            <person name="Jakkamsetti A."/>
            <person name="Javaid M."/>
            <person name="Jiang H."/>
            <person name="Korchina V."/>
            <person name="Kovar C."/>
            <person name="Lara F."/>
            <person name="Lee S."/>
            <person name="Mata R."/>
            <person name="Mathew T."/>
            <person name="Moen C."/>
            <person name="Morales K."/>
            <person name="Munidasa M."/>
            <person name="Nazareth L."/>
            <person name="Ngo R."/>
            <person name="Nguyen L."/>
            <person name="Okwuonu G."/>
            <person name="Ongeri F."/>
            <person name="Patil S."/>
            <person name="Petrosino J."/>
            <person name="Pham C."/>
            <person name="Pham P."/>
            <person name="Pu L.-L."/>
            <person name="Puazo M."/>
            <person name="Raj R."/>
            <person name="Reid J."/>
            <person name="Rouhana J."/>
            <person name="Saada N."/>
            <person name="Shang Y."/>
            <person name="Simmons D."/>
            <person name="Thornton R."/>
            <person name="Warren J."/>
            <person name="Weissenberger G."/>
            <person name="Zhang J."/>
            <person name="Zhang L."/>
            <person name="Zhou C."/>
            <person name="Zhu D."/>
            <person name="Muzny D."/>
            <person name="Worley K."/>
            <person name="Gibbs R."/>
        </authorList>
    </citation>
    <scope>NUCLEOTIDE SEQUENCE [LARGE SCALE GENOMIC DNA]</scope>
    <source>
        <strain evidence="5 6">ATCC 51172</strain>
    </source>
</reference>
<feature type="transmembrane region" description="Helical" evidence="3">
    <location>
        <begin position="77"/>
        <end position="94"/>
    </location>
</feature>
<dbReference type="PANTHER" id="PTHR43096">
    <property type="entry name" value="DNAJ HOMOLOG 1, MITOCHONDRIAL-RELATED"/>
    <property type="match status" value="1"/>
</dbReference>
<evidence type="ECO:0000256" key="2">
    <source>
        <dbReference type="ARBA" id="ARBA00023186"/>
    </source>
</evidence>
<dbReference type="PRINTS" id="PR00625">
    <property type="entry name" value="JDOMAIN"/>
</dbReference>
<keyword evidence="3" id="KW-0472">Membrane</keyword>
<name>C2BD58_9FIRM</name>
<dbReference type="STRING" id="525254.HMPREF0072_0278"/>
<dbReference type="eggNOG" id="COG0484">
    <property type="taxonomic scope" value="Bacteria"/>
</dbReference>
<dbReference type="Proteomes" id="UP000005984">
    <property type="component" value="Unassembled WGS sequence"/>
</dbReference>
<evidence type="ECO:0000256" key="3">
    <source>
        <dbReference type="SAM" id="Phobius"/>
    </source>
</evidence>
<feature type="transmembrane region" description="Helical" evidence="3">
    <location>
        <begin position="52"/>
        <end position="70"/>
    </location>
</feature>
<dbReference type="Pfam" id="PF00226">
    <property type="entry name" value="DnaJ"/>
    <property type="match status" value="1"/>
</dbReference>
<evidence type="ECO:0000313" key="6">
    <source>
        <dbReference type="Proteomes" id="UP000005984"/>
    </source>
</evidence>
<dbReference type="InterPro" id="IPR001623">
    <property type="entry name" value="DnaJ_domain"/>
</dbReference>
<evidence type="ECO:0000256" key="1">
    <source>
        <dbReference type="ARBA" id="ARBA00022705"/>
    </source>
</evidence>
<dbReference type="GO" id="GO:0042026">
    <property type="term" value="P:protein refolding"/>
    <property type="evidence" value="ECO:0007669"/>
    <property type="project" value="TreeGrafter"/>
</dbReference>
<protein>
    <submittedName>
        <fullName evidence="5">DnaJ domain protein</fullName>
    </submittedName>
</protein>
<comment type="caution">
    <text evidence="5">The sequence shown here is derived from an EMBL/GenBank/DDBJ whole genome shotgun (WGS) entry which is preliminary data.</text>
</comment>
<sequence>MVLGIIFAILSVGVVFIPYFALLIFGMDFVVVFLLPGAINNYFGNKVVPDNFFLNLIIVIIYLGMTLYLLSKNKKVYFFVVSAIAFLMYAGGLQNKTLPIWIMTIMYLAFILSRLVVAFGFKMLSRRPVDKESDNESDDFYESSQGEYAHDKKSNNNIQNGISEFKDNFESACDMLNLSYNCSFTDVKDNYRVFAKQYHPDINKDDSSTRKLQKINEAYNFLTEDNIETYQKLK</sequence>
<dbReference type="EMBL" id="ABYO01000015">
    <property type="protein sequence ID" value="EEI87250.1"/>
    <property type="molecule type" value="Genomic_DNA"/>
</dbReference>
<dbReference type="PROSITE" id="PS50076">
    <property type="entry name" value="DNAJ_2"/>
    <property type="match status" value="1"/>
</dbReference>
<proteinExistence type="predicted"/>
<dbReference type="SMART" id="SM00271">
    <property type="entry name" value="DnaJ"/>
    <property type="match status" value="1"/>
</dbReference>
<dbReference type="CDD" id="cd06257">
    <property type="entry name" value="DnaJ"/>
    <property type="match status" value="1"/>
</dbReference>
<organism evidence="5 6">
    <name type="scientific">Anaerococcus lactolyticus ATCC 51172</name>
    <dbReference type="NCBI Taxonomy" id="525254"/>
    <lineage>
        <taxon>Bacteria</taxon>
        <taxon>Bacillati</taxon>
        <taxon>Bacillota</taxon>
        <taxon>Tissierellia</taxon>
        <taxon>Tissierellales</taxon>
        <taxon>Peptoniphilaceae</taxon>
        <taxon>Anaerococcus</taxon>
    </lineage>
</organism>
<evidence type="ECO:0000259" key="4">
    <source>
        <dbReference type="PROSITE" id="PS50076"/>
    </source>
</evidence>
<keyword evidence="3" id="KW-0812">Transmembrane</keyword>
<dbReference type="HOGENOM" id="CLU_1183054_0_0_9"/>
<feature type="transmembrane region" description="Helical" evidence="3">
    <location>
        <begin position="100"/>
        <end position="121"/>
    </location>
</feature>